<organism evidence="1 2">
    <name type="scientific">Streblomastix strix</name>
    <dbReference type="NCBI Taxonomy" id="222440"/>
    <lineage>
        <taxon>Eukaryota</taxon>
        <taxon>Metamonada</taxon>
        <taxon>Preaxostyla</taxon>
        <taxon>Oxymonadida</taxon>
        <taxon>Streblomastigidae</taxon>
        <taxon>Streblomastix</taxon>
    </lineage>
</organism>
<dbReference type="AlphaFoldDB" id="A0A5J4VGQ0"/>
<dbReference type="PANTHER" id="PTHR11319">
    <property type="entry name" value="G PROTEIN-COUPLED RECEPTOR-RELATED"/>
    <property type="match status" value="1"/>
</dbReference>
<dbReference type="SMART" id="SM00710">
    <property type="entry name" value="PbH1"/>
    <property type="match status" value="6"/>
</dbReference>
<evidence type="ECO:0000313" key="2">
    <source>
        <dbReference type="Proteomes" id="UP000324800"/>
    </source>
</evidence>
<dbReference type="InterPro" id="IPR011050">
    <property type="entry name" value="Pectin_lyase_fold/virulence"/>
</dbReference>
<sequence>MNTNFIRCNGSLNDNGSLGGAIYILMRNQCQAIISNCKFQQCQAYSGGGIFTDMFNGGNLTIDGQCQFIDCYSYNTGGGLYISNYNAGSIFILQDAYLKGCKSASSAGGIYIFNMNEAVFHINNVTVDNCRANSGGGLLLVVFYNQYQQLFISGLTVSNCTASDRGGGMRIYNEAVVNDTIEFRDTSFVNCSALDGGGIDLQIWGILSIFSSNLTFRNCSARNWGGGILNGNGGGIYINLNISTQYEVVIKDLLVQNCKATTNISQSKPPTGYGGGIFLTSNKDYNPSTNVIDFRGLKIYNNSADKAGQSLYVVMIKLAELCQQGESGEYIKGNYTDGISQYNELEGIPVDSKTFNSCSSSQIKYQQNYLESYWDLDPNEIYYVQYIQSQSTGIDQEYCGRIYQPCKTIEYALQQISFRKAGSITSFVDQKNIGF</sequence>
<protein>
    <recommendedName>
        <fullName evidence="3">Right handed beta helix domain-containing protein</fullName>
    </recommendedName>
</protein>
<dbReference type="OrthoDB" id="10686193at2759"/>
<accession>A0A5J4VGQ0</accession>
<dbReference type="EMBL" id="SNRW01007127">
    <property type="protein sequence ID" value="KAA6381788.1"/>
    <property type="molecule type" value="Genomic_DNA"/>
</dbReference>
<dbReference type="Proteomes" id="UP000324800">
    <property type="component" value="Unassembled WGS sequence"/>
</dbReference>
<name>A0A5J4VGQ0_9EUKA</name>
<gene>
    <name evidence="1" type="ORF">EZS28_022684</name>
</gene>
<evidence type="ECO:0008006" key="3">
    <source>
        <dbReference type="Google" id="ProtNLM"/>
    </source>
</evidence>
<dbReference type="PANTHER" id="PTHR11319:SF35">
    <property type="entry name" value="OUTER MEMBRANE PROTEIN PMPC-RELATED"/>
    <property type="match status" value="1"/>
</dbReference>
<proteinExistence type="predicted"/>
<dbReference type="SUPFAM" id="SSF51126">
    <property type="entry name" value="Pectin lyase-like"/>
    <property type="match status" value="1"/>
</dbReference>
<dbReference type="InterPro" id="IPR006626">
    <property type="entry name" value="PbH1"/>
</dbReference>
<evidence type="ECO:0000313" key="1">
    <source>
        <dbReference type="EMBL" id="KAA6381788.1"/>
    </source>
</evidence>
<comment type="caution">
    <text evidence="1">The sequence shown here is derived from an EMBL/GenBank/DDBJ whole genome shotgun (WGS) entry which is preliminary data.</text>
</comment>
<reference evidence="1 2" key="1">
    <citation type="submission" date="2019-03" db="EMBL/GenBank/DDBJ databases">
        <title>Single cell metagenomics reveals metabolic interactions within the superorganism composed of flagellate Streblomastix strix and complex community of Bacteroidetes bacteria on its surface.</title>
        <authorList>
            <person name="Treitli S.C."/>
            <person name="Kolisko M."/>
            <person name="Husnik F."/>
            <person name="Keeling P."/>
            <person name="Hampl V."/>
        </authorList>
    </citation>
    <scope>NUCLEOTIDE SEQUENCE [LARGE SCALE GENOMIC DNA]</scope>
    <source>
        <strain evidence="1">ST1C</strain>
    </source>
</reference>